<reference evidence="4" key="1">
    <citation type="submission" date="2017-02" db="UniProtKB">
        <authorList>
            <consortium name="WormBaseParasite"/>
        </authorList>
    </citation>
    <scope>IDENTIFICATION</scope>
</reference>
<dbReference type="AlphaFoldDB" id="A0A0M3JJL0"/>
<feature type="region of interest" description="Disordered" evidence="1">
    <location>
        <begin position="31"/>
        <end position="53"/>
    </location>
</feature>
<feature type="compositionally biased region" description="Low complexity" evidence="1">
    <location>
        <begin position="73"/>
        <end position="87"/>
    </location>
</feature>
<reference evidence="2 3" key="2">
    <citation type="submission" date="2018-11" db="EMBL/GenBank/DDBJ databases">
        <authorList>
            <consortium name="Pathogen Informatics"/>
        </authorList>
    </citation>
    <scope>NUCLEOTIDE SEQUENCE [LARGE SCALE GENOMIC DNA]</scope>
</reference>
<evidence type="ECO:0000313" key="2">
    <source>
        <dbReference type="EMBL" id="VDK29548.1"/>
    </source>
</evidence>
<accession>A0A0M3JJL0</accession>
<sequence length="87" mass="9800">MAKKRPSFASLRRDLHLHNFFRQSNLPADFSNSHQVGGSGLQQHLLPGSQPRRESFLYRPSVVDERDLNAPCRSVSRASSVASTEHQ</sequence>
<name>A0A0M3JJL0_ANISI</name>
<dbReference type="OrthoDB" id="5866075at2759"/>
<dbReference type="EMBL" id="UYRR01018687">
    <property type="protein sequence ID" value="VDK29548.1"/>
    <property type="molecule type" value="Genomic_DNA"/>
</dbReference>
<dbReference type="WBParaSite" id="ASIM_0000783101-mRNA-1">
    <property type="protein sequence ID" value="ASIM_0000783101-mRNA-1"/>
    <property type="gene ID" value="ASIM_0000783101"/>
</dbReference>
<evidence type="ECO:0000313" key="4">
    <source>
        <dbReference type="WBParaSite" id="ASIM_0000783101-mRNA-1"/>
    </source>
</evidence>
<dbReference type="Proteomes" id="UP000267096">
    <property type="component" value="Unassembled WGS sequence"/>
</dbReference>
<proteinExistence type="predicted"/>
<keyword evidence="3" id="KW-1185">Reference proteome</keyword>
<protein>
    <submittedName>
        <fullName evidence="2 4">Uncharacterized protein</fullName>
    </submittedName>
</protein>
<organism evidence="4">
    <name type="scientific">Anisakis simplex</name>
    <name type="common">Herring worm</name>
    <dbReference type="NCBI Taxonomy" id="6269"/>
    <lineage>
        <taxon>Eukaryota</taxon>
        <taxon>Metazoa</taxon>
        <taxon>Ecdysozoa</taxon>
        <taxon>Nematoda</taxon>
        <taxon>Chromadorea</taxon>
        <taxon>Rhabditida</taxon>
        <taxon>Spirurina</taxon>
        <taxon>Ascaridomorpha</taxon>
        <taxon>Ascaridoidea</taxon>
        <taxon>Anisakidae</taxon>
        <taxon>Anisakis</taxon>
        <taxon>Anisakis simplex complex</taxon>
    </lineage>
</organism>
<evidence type="ECO:0000256" key="1">
    <source>
        <dbReference type="SAM" id="MobiDB-lite"/>
    </source>
</evidence>
<evidence type="ECO:0000313" key="3">
    <source>
        <dbReference type="Proteomes" id="UP000267096"/>
    </source>
</evidence>
<feature type="region of interest" description="Disordered" evidence="1">
    <location>
        <begin position="68"/>
        <end position="87"/>
    </location>
</feature>
<gene>
    <name evidence="2" type="ORF">ASIM_LOCUS7593</name>
</gene>